<keyword evidence="2" id="KW-0812">Transmembrane</keyword>
<sequence>MTSQDVPDEVLSEPAPTKPTAATRVGDRRPPRSPAARALATTRRTLTDRHNRRWVVLGALALAGLIAFGIYATVVGPSPRVEAVVYFTPTATDAQKDAVRAACPTAGEAVQEPPDHNTAQSSRVYPLRYNITFASPADKAAVYRCVHAQSNVIGISEFTQGQ</sequence>
<dbReference type="HOGENOM" id="CLU_136709_0_0_11"/>
<gene>
    <name evidence="3" type="ordered locus">FsymDg_1761</name>
</gene>
<evidence type="ECO:0000256" key="2">
    <source>
        <dbReference type="SAM" id="Phobius"/>
    </source>
</evidence>
<dbReference type="KEGG" id="fsy:FsymDg_1761"/>
<evidence type="ECO:0000313" key="4">
    <source>
        <dbReference type="Proteomes" id="UP000001549"/>
    </source>
</evidence>
<dbReference type="AlphaFoldDB" id="F8B5N3"/>
<name>F8B5N3_9ACTN</name>
<protein>
    <submittedName>
        <fullName evidence="3">Uncharacterized protein</fullName>
    </submittedName>
</protein>
<keyword evidence="4" id="KW-1185">Reference proteome</keyword>
<evidence type="ECO:0000256" key="1">
    <source>
        <dbReference type="SAM" id="MobiDB-lite"/>
    </source>
</evidence>
<feature type="region of interest" description="Disordered" evidence="1">
    <location>
        <begin position="1"/>
        <end position="39"/>
    </location>
</feature>
<reference evidence="3 4" key="1">
    <citation type="submission" date="2011-05" db="EMBL/GenBank/DDBJ databases">
        <title>Complete sequence of chromosome of Frankia symbiont of Datisca glomerata.</title>
        <authorList>
            <consortium name="US DOE Joint Genome Institute"/>
            <person name="Lucas S."/>
            <person name="Han J."/>
            <person name="Lapidus A."/>
            <person name="Cheng J.-F."/>
            <person name="Goodwin L."/>
            <person name="Pitluck S."/>
            <person name="Peters L."/>
            <person name="Mikhailova N."/>
            <person name="Chertkov O."/>
            <person name="Teshima H."/>
            <person name="Han C."/>
            <person name="Tapia R."/>
            <person name="Land M."/>
            <person name="Hauser L."/>
            <person name="Kyrpides N."/>
            <person name="Ivanova N."/>
            <person name="Pagani I."/>
            <person name="Berry A."/>
            <person name="Pawlowski K."/>
            <person name="Persson T."/>
            <person name="Vanden Heuvel B."/>
            <person name="Benson D."/>
            <person name="Woyke T."/>
        </authorList>
    </citation>
    <scope>NUCLEOTIDE SEQUENCE [LARGE SCALE GENOMIC DNA]</scope>
    <source>
        <strain evidence="4">4085684</strain>
    </source>
</reference>
<keyword evidence="2" id="KW-0472">Membrane</keyword>
<proteinExistence type="predicted"/>
<dbReference type="EMBL" id="CP002801">
    <property type="protein sequence ID" value="AEH09210.1"/>
    <property type="molecule type" value="Genomic_DNA"/>
</dbReference>
<accession>F8B5N3</accession>
<organism evidence="3 4">
    <name type="scientific">Candidatus Protofrankia datiscae</name>
    <dbReference type="NCBI Taxonomy" id="2716812"/>
    <lineage>
        <taxon>Bacteria</taxon>
        <taxon>Bacillati</taxon>
        <taxon>Actinomycetota</taxon>
        <taxon>Actinomycetes</taxon>
        <taxon>Frankiales</taxon>
        <taxon>Frankiaceae</taxon>
        <taxon>Protofrankia</taxon>
    </lineage>
</organism>
<evidence type="ECO:0000313" key="3">
    <source>
        <dbReference type="EMBL" id="AEH09210.1"/>
    </source>
</evidence>
<feature type="transmembrane region" description="Helical" evidence="2">
    <location>
        <begin position="54"/>
        <end position="74"/>
    </location>
</feature>
<dbReference type="Proteomes" id="UP000001549">
    <property type="component" value="Chromosome"/>
</dbReference>
<feature type="compositionally biased region" description="Acidic residues" evidence="1">
    <location>
        <begin position="1"/>
        <end position="11"/>
    </location>
</feature>
<dbReference type="STRING" id="656024.FsymDg_1761"/>
<keyword evidence="2" id="KW-1133">Transmembrane helix</keyword>